<accession>A0A2Z6MBI6</accession>
<evidence type="ECO:0000313" key="1">
    <source>
        <dbReference type="EMBL" id="GAU19503.1"/>
    </source>
</evidence>
<reference evidence="2" key="1">
    <citation type="journal article" date="2017" name="Front. Plant Sci.">
        <title>Climate Clever Clovers: New Paradigm to Reduce the Environmental Footprint of Ruminants by Breeding Low Methanogenic Forages Utilizing Haplotype Variation.</title>
        <authorList>
            <person name="Kaur P."/>
            <person name="Appels R."/>
            <person name="Bayer P.E."/>
            <person name="Keeble-Gagnere G."/>
            <person name="Wang J."/>
            <person name="Hirakawa H."/>
            <person name="Shirasawa K."/>
            <person name="Vercoe P."/>
            <person name="Stefanova K."/>
            <person name="Durmic Z."/>
            <person name="Nichols P."/>
            <person name="Revell C."/>
            <person name="Isobe S.N."/>
            <person name="Edwards D."/>
            <person name="Erskine W."/>
        </authorList>
    </citation>
    <scope>NUCLEOTIDE SEQUENCE [LARGE SCALE GENOMIC DNA]</scope>
    <source>
        <strain evidence="2">cv. Daliak</strain>
    </source>
</reference>
<dbReference type="Proteomes" id="UP000242715">
    <property type="component" value="Unassembled WGS sequence"/>
</dbReference>
<dbReference type="AlphaFoldDB" id="A0A2Z6MBI6"/>
<organism evidence="1 2">
    <name type="scientific">Trifolium subterraneum</name>
    <name type="common">Subterranean clover</name>
    <dbReference type="NCBI Taxonomy" id="3900"/>
    <lineage>
        <taxon>Eukaryota</taxon>
        <taxon>Viridiplantae</taxon>
        <taxon>Streptophyta</taxon>
        <taxon>Embryophyta</taxon>
        <taxon>Tracheophyta</taxon>
        <taxon>Spermatophyta</taxon>
        <taxon>Magnoliopsida</taxon>
        <taxon>eudicotyledons</taxon>
        <taxon>Gunneridae</taxon>
        <taxon>Pentapetalae</taxon>
        <taxon>rosids</taxon>
        <taxon>fabids</taxon>
        <taxon>Fabales</taxon>
        <taxon>Fabaceae</taxon>
        <taxon>Papilionoideae</taxon>
        <taxon>50 kb inversion clade</taxon>
        <taxon>NPAAA clade</taxon>
        <taxon>Hologalegina</taxon>
        <taxon>IRL clade</taxon>
        <taxon>Trifolieae</taxon>
        <taxon>Trifolium</taxon>
    </lineage>
</organism>
<sequence length="126" mass="13720">MGQTQLGWCFIPASDVALLTPGSVQYLSYRLRERDGSRGQAIINISVRLEITTGDGVILFLVCLSIILDTDVCVLFFKFEKVGEATCFVTATTIQKGNNACEAANYQPIILNGNGWLSILVIIGMD</sequence>
<dbReference type="EMBL" id="DF973198">
    <property type="protein sequence ID" value="GAU19503.1"/>
    <property type="molecule type" value="Genomic_DNA"/>
</dbReference>
<gene>
    <name evidence="1" type="ORF">TSUD_77470</name>
</gene>
<evidence type="ECO:0000313" key="2">
    <source>
        <dbReference type="Proteomes" id="UP000242715"/>
    </source>
</evidence>
<dbReference type="OrthoDB" id="786358at2759"/>
<keyword evidence="2" id="KW-1185">Reference proteome</keyword>
<protein>
    <submittedName>
        <fullName evidence="1">Uncharacterized protein</fullName>
    </submittedName>
</protein>
<proteinExistence type="predicted"/>
<name>A0A2Z6MBI6_TRISU</name>